<feature type="transmembrane region" description="Helical" evidence="8">
    <location>
        <begin position="73"/>
        <end position="94"/>
    </location>
</feature>
<dbReference type="RefSeq" id="WP_179757201.1">
    <property type="nucleotide sequence ID" value="NZ_JACCBU010000001.1"/>
</dbReference>
<keyword evidence="3" id="KW-1003">Cell membrane</keyword>
<dbReference type="Gene3D" id="1.10.287.3510">
    <property type="match status" value="1"/>
</dbReference>
<feature type="region of interest" description="Disordered" evidence="7">
    <location>
        <begin position="126"/>
        <end position="176"/>
    </location>
</feature>
<dbReference type="Proteomes" id="UP000569914">
    <property type="component" value="Unassembled WGS sequence"/>
</dbReference>
<evidence type="ECO:0000256" key="2">
    <source>
        <dbReference type="ARBA" id="ARBA00010388"/>
    </source>
</evidence>
<keyword evidence="5 8" id="KW-1133">Transmembrane helix</keyword>
<dbReference type="GO" id="GO:0005886">
    <property type="term" value="C:plasma membrane"/>
    <property type="evidence" value="ECO:0007669"/>
    <property type="project" value="UniProtKB-SubCell"/>
</dbReference>
<comment type="subcellular location">
    <subcellularLocation>
        <location evidence="1">Cell membrane</location>
        <topology evidence="1">Multi-pass membrane protein</topology>
    </subcellularLocation>
</comment>
<sequence>MEPNLALIIVGGVLITAGVYLLLERSLTRILVGLLLAGNGVNVLFLVASGAAGGAPIIGLTAPERMSDPLPQAMVLTAIVITLAMAAFLLTLAYRSFQLNGNDEVADDVEDRRIRQLAEADLASASYDEADASVPSEDERVIISEDVRPEEPVDPADLPEPDETEADTAGTGGARP</sequence>
<feature type="transmembrane region" description="Helical" evidence="8">
    <location>
        <begin position="6"/>
        <end position="23"/>
    </location>
</feature>
<accession>A0A7Y9LFB9</accession>
<proteinExistence type="inferred from homology"/>
<dbReference type="NCBIfam" id="NF005929">
    <property type="entry name" value="PRK07946.1"/>
    <property type="match status" value="1"/>
</dbReference>
<keyword evidence="4 8" id="KW-0812">Transmembrane</keyword>
<reference evidence="9 10" key="1">
    <citation type="submission" date="2020-07" db="EMBL/GenBank/DDBJ databases">
        <title>Sequencing the genomes of 1000 actinobacteria strains.</title>
        <authorList>
            <person name="Klenk H.-P."/>
        </authorList>
    </citation>
    <scope>NUCLEOTIDE SEQUENCE [LARGE SCALE GENOMIC DNA]</scope>
    <source>
        <strain evidence="9 10">DSM 22083</strain>
    </source>
</reference>
<protein>
    <submittedName>
        <fullName evidence="9">Multicomponent Na+:H+ antiporter subunit C</fullName>
    </submittedName>
</protein>
<gene>
    <name evidence="9" type="ORF">BKA15_006027</name>
</gene>
<evidence type="ECO:0000256" key="3">
    <source>
        <dbReference type="ARBA" id="ARBA00022475"/>
    </source>
</evidence>
<comment type="caution">
    <text evidence="9">The sequence shown here is derived from an EMBL/GenBank/DDBJ whole genome shotgun (WGS) entry which is preliminary data.</text>
</comment>
<feature type="compositionally biased region" description="Basic and acidic residues" evidence="7">
    <location>
        <begin position="137"/>
        <end position="151"/>
    </location>
</feature>
<keyword evidence="6 8" id="KW-0472">Membrane</keyword>
<dbReference type="PANTHER" id="PTHR34583:SF2">
    <property type="entry name" value="ANTIPORTER SUBUNIT MNHC2-RELATED"/>
    <property type="match status" value="1"/>
</dbReference>
<evidence type="ECO:0000256" key="7">
    <source>
        <dbReference type="SAM" id="MobiDB-lite"/>
    </source>
</evidence>
<name>A0A7Y9LFB9_9ACTN</name>
<evidence type="ECO:0000256" key="5">
    <source>
        <dbReference type="ARBA" id="ARBA00022989"/>
    </source>
</evidence>
<organism evidence="9 10">
    <name type="scientific">Microlunatus parietis</name>
    <dbReference type="NCBI Taxonomy" id="682979"/>
    <lineage>
        <taxon>Bacteria</taxon>
        <taxon>Bacillati</taxon>
        <taxon>Actinomycetota</taxon>
        <taxon>Actinomycetes</taxon>
        <taxon>Propionibacteriales</taxon>
        <taxon>Propionibacteriaceae</taxon>
        <taxon>Microlunatus</taxon>
    </lineage>
</organism>
<dbReference type="PANTHER" id="PTHR34583">
    <property type="entry name" value="ANTIPORTER SUBUNIT MNHC2-RELATED"/>
    <property type="match status" value="1"/>
</dbReference>
<keyword evidence="10" id="KW-1185">Reference proteome</keyword>
<dbReference type="EMBL" id="JACCBU010000001">
    <property type="protein sequence ID" value="NYE74698.1"/>
    <property type="molecule type" value="Genomic_DNA"/>
</dbReference>
<feature type="compositionally biased region" description="Acidic residues" evidence="7">
    <location>
        <begin position="152"/>
        <end position="166"/>
    </location>
</feature>
<evidence type="ECO:0000256" key="8">
    <source>
        <dbReference type="SAM" id="Phobius"/>
    </source>
</evidence>
<dbReference type="InterPro" id="IPR039428">
    <property type="entry name" value="NUOK/Mnh_C1-like"/>
</dbReference>
<evidence type="ECO:0000313" key="9">
    <source>
        <dbReference type="EMBL" id="NYE74698.1"/>
    </source>
</evidence>
<dbReference type="InterPro" id="IPR050601">
    <property type="entry name" value="CPA3_antiporter_subunitC"/>
</dbReference>
<dbReference type="AlphaFoldDB" id="A0A7Y9LFB9"/>
<evidence type="ECO:0000256" key="6">
    <source>
        <dbReference type="ARBA" id="ARBA00023136"/>
    </source>
</evidence>
<evidence type="ECO:0000256" key="1">
    <source>
        <dbReference type="ARBA" id="ARBA00004651"/>
    </source>
</evidence>
<dbReference type="Pfam" id="PF00420">
    <property type="entry name" value="Oxidored_q2"/>
    <property type="match status" value="1"/>
</dbReference>
<evidence type="ECO:0000256" key="4">
    <source>
        <dbReference type="ARBA" id="ARBA00022692"/>
    </source>
</evidence>
<evidence type="ECO:0000313" key="10">
    <source>
        <dbReference type="Proteomes" id="UP000569914"/>
    </source>
</evidence>
<feature type="transmembrane region" description="Helical" evidence="8">
    <location>
        <begin position="30"/>
        <end position="53"/>
    </location>
</feature>
<comment type="similarity">
    <text evidence="2">Belongs to the CPA3 antiporters (TC 2.A.63) subunit C family.</text>
</comment>